<dbReference type="PROSITE" id="PS50012">
    <property type="entry name" value="RCC1_3"/>
    <property type="match status" value="5"/>
</dbReference>
<dbReference type="Proteomes" id="UP001151081">
    <property type="component" value="Unassembled WGS sequence"/>
</dbReference>
<dbReference type="InterPro" id="IPR000408">
    <property type="entry name" value="Reg_chr_condens"/>
</dbReference>
<dbReference type="PANTHER" id="PTHR45982:SF1">
    <property type="entry name" value="REGULATOR OF CHROMOSOME CONDENSATION"/>
    <property type="match status" value="1"/>
</dbReference>
<proteinExistence type="predicted"/>
<dbReference type="EMBL" id="JAGTJJ010000010">
    <property type="protein sequence ID" value="MDC3982941.1"/>
    <property type="molecule type" value="Genomic_DNA"/>
</dbReference>
<evidence type="ECO:0000313" key="1">
    <source>
        <dbReference type="EMBL" id="MDC3982941.1"/>
    </source>
</evidence>
<organism evidence="1 2">
    <name type="scientific">Polyangium jinanense</name>
    <dbReference type="NCBI Taxonomy" id="2829994"/>
    <lineage>
        <taxon>Bacteria</taxon>
        <taxon>Pseudomonadati</taxon>
        <taxon>Myxococcota</taxon>
        <taxon>Polyangia</taxon>
        <taxon>Polyangiales</taxon>
        <taxon>Polyangiaceae</taxon>
        <taxon>Polyangium</taxon>
    </lineage>
</organism>
<dbReference type="AlphaFoldDB" id="A0A9X4ASX1"/>
<sequence length="329" mass="33844">MLKDGEVYCWGRNETGELGDGSKVSKTQPVKIALPGGLTAIDVSANGRSAGSYSARTCAVLKNGTVACWGENVLTPTLVGQLANIKSISVGGGHVCAVDVVGGALYCWGRNQSGQVGIGDTFFVQFPTKIASVSDVVKVSAGSTHTCALQMGGKVFCWGRNFNGQLGLGDTTDRLTPTAVSALSGVTNIQIGDSHTCSLGSTGLHCWGSNQVGSLGINSYIDASTPQFVSLLGAQRIDLGYGNTGATVDGALWMWGNNASGQLGNGNQTNQPKPIVNNLTGVSSLAFSVSTSCALMDTGEILCWGNNTYGQFGNGTTASSFTPTPLVWP</sequence>
<name>A0A9X4ASX1_9BACT</name>
<dbReference type="PANTHER" id="PTHR45982">
    <property type="entry name" value="REGULATOR OF CHROMOSOME CONDENSATION"/>
    <property type="match status" value="1"/>
</dbReference>
<protein>
    <recommendedName>
        <fullName evidence="3">BNR repeat domain protein</fullName>
    </recommendedName>
</protein>
<accession>A0A9X4ASX1</accession>
<dbReference type="Pfam" id="PF00415">
    <property type="entry name" value="RCC1"/>
    <property type="match status" value="3"/>
</dbReference>
<comment type="caution">
    <text evidence="1">The sequence shown here is derived from an EMBL/GenBank/DDBJ whole genome shotgun (WGS) entry which is preliminary data.</text>
</comment>
<dbReference type="InterPro" id="IPR009091">
    <property type="entry name" value="RCC1/BLIP-II"/>
</dbReference>
<keyword evidence="2" id="KW-1185">Reference proteome</keyword>
<evidence type="ECO:0000313" key="2">
    <source>
        <dbReference type="Proteomes" id="UP001151081"/>
    </source>
</evidence>
<evidence type="ECO:0008006" key="3">
    <source>
        <dbReference type="Google" id="ProtNLM"/>
    </source>
</evidence>
<dbReference type="Pfam" id="PF13540">
    <property type="entry name" value="RCC1_2"/>
    <property type="match status" value="1"/>
</dbReference>
<dbReference type="GO" id="GO:0005737">
    <property type="term" value="C:cytoplasm"/>
    <property type="evidence" value="ECO:0007669"/>
    <property type="project" value="TreeGrafter"/>
</dbReference>
<gene>
    <name evidence="1" type="ORF">KEG57_20680</name>
</gene>
<dbReference type="GO" id="GO:0005085">
    <property type="term" value="F:guanyl-nucleotide exchange factor activity"/>
    <property type="evidence" value="ECO:0007669"/>
    <property type="project" value="TreeGrafter"/>
</dbReference>
<dbReference type="SUPFAM" id="SSF50985">
    <property type="entry name" value="RCC1/BLIP-II"/>
    <property type="match status" value="1"/>
</dbReference>
<dbReference type="Gene3D" id="2.130.10.30">
    <property type="entry name" value="Regulator of chromosome condensation 1/beta-lactamase-inhibitor protein II"/>
    <property type="match status" value="2"/>
</dbReference>
<dbReference type="PRINTS" id="PR00633">
    <property type="entry name" value="RCCNDNSATION"/>
</dbReference>
<dbReference type="InterPro" id="IPR051553">
    <property type="entry name" value="Ran_GTPase-activating"/>
</dbReference>
<reference evidence="1 2" key="1">
    <citation type="submission" date="2021-04" db="EMBL/GenBank/DDBJ databases">
        <title>Genome analysis of Polyangium sp.</title>
        <authorList>
            <person name="Li Y."/>
            <person name="Wang J."/>
        </authorList>
    </citation>
    <scope>NUCLEOTIDE SEQUENCE [LARGE SCALE GENOMIC DNA]</scope>
    <source>
        <strain evidence="1 2">SDU14</strain>
    </source>
</reference>